<name>A0A6C0I719_9ZZZZ</name>
<sequence length="48" mass="5748">MIFRDVNGNLHVINRSDCKNDATYYQKIYNIKKEYTTKYKSVVSKNDK</sequence>
<dbReference type="AlphaFoldDB" id="A0A6C0I719"/>
<evidence type="ECO:0000313" key="1">
    <source>
        <dbReference type="EMBL" id="QHT88569.1"/>
    </source>
</evidence>
<organism evidence="1">
    <name type="scientific">viral metagenome</name>
    <dbReference type="NCBI Taxonomy" id="1070528"/>
    <lineage>
        <taxon>unclassified sequences</taxon>
        <taxon>metagenomes</taxon>
        <taxon>organismal metagenomes</taxon>
    </lineage>
</organism>
<protein>
    <submittedName>
        <fullName evidence="1">Uncharacterized protein</fullName>
    </submittedName>
</protein>
<proteinExistence type="predicted"/>
<accession>A0A6C0I719</accession>
<reference evidence="1" key="1">
    <citation type="journal article" date="2020" name="Nature">
        <title>Giant virus diversity and host interactions through global metagenomics.</title>
        <authorList>
            <person name="Schulz F."/>
            <person name="Roux S."/>
            <person name="Paez-Espino D."/>
            <person name="Jungbluth S."/>
            <person name="Walsh D.A."/>
            <person name="Denef V.J."/>
            <person name="McMahon K.D."/>
            <person name="Konstantinidis K.T."/>
            <person name="Eloe-Fadrosh E.A."/>
            <person name="Kyrpides N.C."/>
            <person name="Woyke T."/>
        </authorList>
    </citation>
    <scope>NUCLEOTIDE SEQUENCE</scope>
    <source>
        <strain evidence="1">GVMAG-M-3300023184-51</strain>
    </source>
</reference>
<dbReference type="EMBL" id="MN740119">
    <property type="protein sequence ID" value="QHT88569.1"/>
    <property type="molecule type" value="Genomic_DNA"/>
</dbReference>